<evidence type="ECO:0000313" key="2">
    <source>
        <dbReference type="Proteomes" id="UP000256779"/>
    </source>
</evidence>
<comment type="caution">
    <text evidence="1">The sequence shown here is derived from an EMBL/GenBank/DDBJ whole genome shotgun (WGS) entry which is preliminary data.</text>
</comment>
<protein>
    <submittedName>
        <fullName evidence="1">Putative secreted protein (Por secretion system target)</fullName>
    </submittedName>
</protein>
<gene>
    <name evidence="1" type="ORF">C7460_1233</name>
</gene>
<evidence type="ECO:0000313" key="1">
    <source>
        <dbReference type="EMBL" id="RED93825.1"/>
    </source>
</evidence>
<sequence>MILMLVIWAPMLFAQEVTVTEIVADGPGNTYELLAEKLGGQPLEVPDCDHEDNQKHIDEVFDEALGKNVFRFHIHKTIDTDRCKTKEDRQRNEIKAYSPSPDYLKGIRREQVTYEWYFKIDEGFQSSAGFTHLFQLKVVGGDDDKNPLVTITPRKGDPDKLQLLHGRGGNAYTAVEEVPIGLIKGKWTKATCEVLYAEDTGSLRMDLHLLDGTSVLSYENTSLDMWRDQASFVRPKWGIYRSLSDSSSLRDETVLFADFKVTEVAACPVWYEDKDGDGLGDPNHYTFACTRPEGYVQNNVDSECGDWYADADQDGLGDPEVKMYACEKPEGYVANADDTNDSSSDVLKTGLQQGFVYPNPVSEVLQLEHAGTAPWTIYAVSGEIVGHASATYFEVSHLPEGVYFVMDAHGSRFRFVRSNHD</sequence>
<accession>A0A3D9KXK0</accession>
<dbReference type="AlphaFoldDB" id="A0A3D9KXK0"/>
<dbReference type="Gene3D" id="2.60.120.200">
    <property type="match status" value="1"/>
</dbReference>
<proteinExistence type="predicted"/>
<keyword evidence="2" id="KW-1185">Reference proteome</keyword>
<dbReference type="Proteomes" id="UP000256779">
    <property type="component" value="Unassembled WGS sequence"/>
</dbReference>
<organism evidence="1 2">
    <name type="scientific">Marinoscillum furvescens DSM 4134</name>
    <dbReference type="NCBI Taxonomy" id="1122208"/>
    <lineage>
        <taxon>Bacteria</taxon>
        <taxon>Pseudomonadati</taxon>
        <taxon>Bacteroidota</taxon>
        <taxon>Cytophagia</taxon>
        <taxon>Cytophagales</taxon>
        <taxon>Reichenbachiellaceae</taxon>
        <taxon>Marinoscillum</taxon>
    </lineage>
</organism>
<name>A0A3D9KXK0_MARFU</name>
<reference evidence="1 2" key="1">
    <citation type="submission" date="2018-07" db="EMBL/GenBank/DDBJ databases">
        <title>Genomic Encyclopedia of Type Strains, Phase IV (KMG-IV): sequencing the most valuable type-strain genomes for metagenomic binning, comparative biology and taxonomic classification.</title>
        <authorList>
            <person name="Goeker M."/>
        </authorList>
    </citation>
    <scope>NUCLEOTIDE SEQUENCE [LARGE SCALE GENOMIC DNA]</scope>
    <source>
        <strain evidence="1 2">DSM 4134</strain>
    </source>
</reference>
<dbReference type="EMBL" id="QREG01000023">
    <property type="protein sequence ID" value="RED93825.1"/>
    <property type="molecule type" value="Genomic_DNA"/>
</dbReference>